<dbReference type="SUPFAM" id="SSF55729">
    <property type="entry name" value="Acyl-CoA N-acyltransferases (Nat)"/>
    <property type="match status" value="1"/>
</dbReference>
<dbReference type="GO" id="GO:0016747">
    <property type="term" value="F:acyltransferase activity, transferring groups other than amino-acyl groups"/>
    <property type="evidence" value="ECO:0007669"/>
    <property type="project" value="InterPro"/>
</dbReference>
<dbReference type="RefSeq" id="WP_014500626.1">
    <property type="nucleotide sequence ID" value="NC_017262.1"/>
</dbReference>
<proteinExistence type="predicted"/>
<dbReference type="PROSITE" id="PS51186">
    <property type="entry name" value="GNAT"/>
    <property type="match status" value="1"/>
</dbReference>
<feature type="region of interest" description="Disordered" evidence="1">
    <location>
        <begin position="181"/>
        <end position="202"/>
    </location>
</feature>
<protein>
    <submittedName>
        <fullName evidence="3">GCN5-related N-acetyltransferase</fullName>
    </submittedName>
</protein>
<organism evidence="3 4">
    <name type="scientific">Zymomonas mobilis subsp. mobilis (strain ATCC 10988 / DSM 424 / LMG 404 / NCIMB 8938 / NRRL B-806 / ZM1)</name>
    <dbReference type="NCBI Taxonomy" id="555217"/>
    <lineage>
        <taxon>Bacteria</taxon>
        <taxon>Pseudomonadati</taxon>
        <taxon>Pseudomonadota</taxon>
        <taxon>Alphaproteobacteria</taxon>
        <taxon>Sphingomonadales</taxon>
        <taxon>Zymomonadaceae</taxon>
        <taxon>Zymomonas</taxon>
    </lineage>
</organism>
<dbReference type="Proteomes" id="UP000001494">
    <property type="component" value="Chromosome"/>
</dbReference>
<dbReference type="eggNOG" id="COG1670">
    <property type="taxonomic scope" value="Bacteria"/>
</dbReference>
<dbReference type="Gene3D" id="3.40.630.30">
    <property type="match status" value="1"/>
</dbReference>
<dbReference type="EMBL" id="CP002850">
    <property type="protein sequence ID" value="AEH62473.1"/>
    <property type="molecule type" value="Genomic_DNA"/>
</dbReference>
<dbReference type="HOGENOM" id="CLU_1354176_0_0_5"/>
<dbReference type="InterPro" id="IPR051531">
    <property type="entry name" value="N-acetyltransferase"/>
</dbReference>
<dbReference type="InterPro" id="IPR016181">
    <property type="entry name" value="Acyl_CoA_acyltransferase"/>
</dbReference>
<accession>A0A0H3G170</accession>
<keyword evidence="3" id="KW-0808">Transferase</keyword>
<dbReference type="PANTHER" id="PTHR43792">
    <property type="entry name" value="GNAT FAMILY, PUTATIVE (AFU_ORTHOLOGUE AFUA_3G00765)-RELATED-RELATED"/>
    <property type="match status" value="1"/>
</dbReference>
<reference evidence="3 4" key="1">
    <citation type="journal article" date="2011" name="J. Bacteriol.">
        <title>Genome sequence of the ethanol-producing Zymomonas mobilis subsp. mobilis lectotype strain ATCC 10988.</title>
        <authorList>
            <person name="Pappas K.M."/>
            <person name="Kouvelis V.N."/>
            <person name="Saunders E."/>
            <person name="Brettin T.S."/>
            <person name="Bruce D."/>
            <person name="Detter C."/>
            <person name="Balakireva M."/>
            <person name="Han C.S."/>
            <person name="Savvakis G."/>
            <person name="Kyrpides N.C."/>
            <person name="Typas M.A."/>
        </authorList>
    </citation>
    <scope>NUCLEOTIDE SEQUENCE [LARGE SCALE GENOMIC DNA]</scope>
    <source>
        <strain evidence="4">ATCC 10988 / DSM 424 / CCUG 17860 / LMG 404 / NCIMB 8938 / NRRL B-806 / ZM1</strain>
    </source>
</reference>
<dbReference type="AlphaFoldDB" id="A0A0H3G170"/>
<evidence type="ECO:0000313" key="3">
    <source>
        <dbReference type="EMBL" id="AEH62473.1"/>
    </source>
</evidence>
<sequence length="202" mass="22193">MFAYSARLFLRPLWSDDLGVLLDLLDTASSRSGLLDSPDNDVTCYLRDNAARLIHENDVTRPHSGIFLRDGKEPRLIGITALAGKEAHFFCWIAPAFRGQGFATEASRLMLHFADEALRLPSLTAAYDHADAAAEKLLTKLGFSEKQKTPPTAAWGAANTSVSFLPENFIKEERVRVFSSCQPSPQHSKSQTISNRSATLAA</sequence>
<feature type="domain" description="N-acetyltransferase" evidence="2">
    <location>
        <begin position="8"/>
        <end position="171"/>
    </location>
</feature>
<gene>
    <name evidence="3" type="ordered locus">Zmob_0631</name>
</gene>
<evidence type="ECO:0000259" key="2">
    <source>
        <dbReference type="PROSITE" id="PS51186"/>
    </source>
</evidence>
<dbReference type="Pfam" id="PF13302">
    <property type="entry name" value="Acetyltransf_3"/>
    <property type="match status" value="1"/>
</dbReference>
<evidence type="ECO:0000313" key="4">
    <source>
        <dbReference type="Proteomes" id="UP000001494"/>
    </source>
</evidence>
<evidence type="ECO:0000256" key="1">
    <source>
        <dbReference type="SAM" id="MobiDB-lite"/>
    </source>
</evidence>
<name>A0A0H3G170_ZYMMA</name>
<dbReference type="InterPro" id="IPR000182">
    <property type="entry name" value="GNAT_dom"/>
</dbReference>
<dbReference type="KEGG" id="zmm:Zmob_0631"/>
<dbReference type="OrthoDB" id="9804153at2"/>